<dbReference type="HOGENOM" id="CLU_1457841_0_0_1"/>
<sequence length="186" mass="19822">LQTSVKSDPHKGNLHTSQACTGKPLSLSVSLLSLLQDRLKRGNAPVEAVLLLPSRARTQPLLSLDLSLALSQRPPDLSLSLVSHQAGVAQSGLPSPDHLGQPDLLLPSARLLESLQAPHLQDPVLPDPFVQVVLLVQDPVPLALSVQAARLVPDLRDQWPLPPPKTIPIGLTVPKPLSSLSFLSTI</sequence>
<evidence type="ECO:0000313" key="1">
    <source>
        <dbReference type="EMBL" id="KIM20435.1"/>
    </source>
</evidence>
<evidence type="ECO:0000313" key="2">
    <source>
        <dbReference type="Proteomes" id="UP000054097"/>
    </source>
</evidence>
<reference evidence="2" key="2">
    <citation type="submission" date="2015-01" db="EMBL/GenBank/DDBJ databases">
        <title>Evolutionary Origins and Diversification of the Mycorrhizal Mutualists.</title>
        <authorList>
            <consortium name="DOE Joint Genome Institute"/>
            <consortium name="Mycorrhizal Genomics Consortium"/>
            <person name="Kohler A."/>
            <person name="Kuo A."/>
            <person name="Nagy L.G."/>
            <person name="Floudas D."/>
            <person name="Copeland A."/>
            <person name="Barry K.W."/>
            <person name="Cichocki N."/>
            <person name="Veneault-Fourrey C."/>
            <person name="LaButti K."/>
            <person name="Lindquist E.A."/>
            <person name="Lipzen A."/>
            <person name="Lundell T."/>
            <person name="Morin E."/>
            <person name="Murat C."/>
            <person name="Riley R."/>
            <person name="Ohm R."/>
            <person name="Sun H."/>
            <person name="Tunlid A."/>
            <person name="Henrissat B."/>
            <person name="Grigoriev I.V."/>
            <person name="Hibbett D.S."/>
            <person name="Martin F."/>
        </authorList>
    </citation>
    <scope>NUCLEOTIDE SEQUENCE [LARGE SCALE GENOMIC DNA]</scope>
    <source>
        <strain evidence="2">MAFF 305830</strain>
    </source>
</reference>
<proteinExistence type="predicted"/>
<accession>A0A0C3A715</accession>
<dbReference type="Proteomes" id="UP000054097">
    <property type="component" value="Unassembled WGS sequence"/>
</dbReference>
<feature type="non-terminal residue" evidence="1">
    <location>
        <position position="1"/>
    </location>
</feature>
<dbReference type="EMBL" id="KN824434">
    <property type="protein sequence ID" value="KIM20435.1"/>
    <property type="molecule type" value="Genomic_DNA"/>
</dbReference>
<keyword evidence="2" id="KW-1185">Reference proteome</keyword>
<name>A0A0C3A715_SERVB</name>
<organism evidence="1 2">
    <name type="scientific">Serendipita vermifera MAFF 305830</name>
    <dbReference type="NCBI Taxonomy" id="933852"/>
    <lineage>
        <taxon>Eukaryota</taxon>
        <taxon>Fungi</taxon>
        <taxon>Dikarya</taxon>
        <taxon>Basidiomycota</taxon>
        <taxon>Agaricomycotina</taxon>
        <taxon>Agaricomycetes</taxon>
        <taxon>Sebacinales</taxon>
        <taxon>Serendipitaceae</taxon>
        <taxon>Serendipita</taxon>
    </lineage>
</organism>
<reference evidence="1 2" key="1">
    <citation type="submission" date="2014-04" db="EMBL/GenBank/DDBJ databases">
        <authorList>
            <consortium name="DOE Joint Genome Institute"/>
            <person name="Kuo A."/>
            <person name="Zuccaro A."/>
            <person name="Kohler A."/>
            <person name="Nagy L.G."/>
            <person name="Floudas D."/>
            <person name="Copeland A."/>
            <person name="Barry K.W."/>
            <person name="Cichocki N."/>
            <person name="Veneault-Fourrey C."/>
            <person name="LaButti K."/>
            <person name="Lindquist E.A."/>
            <person name="Lipzen A."/>
            <person name="Lundell T."/>
            <person name="Morin E."/>
            <person name="Murat C."/>
            <person name="Sun H."/>
            <person name="Tunlid A."/>
            <person name="Henrissat B."/>
            <person name="Grigoriev I.V."/>
            <person name="Hibbett D.S."/>
            <person name="Martin F."/>
            <person name="Nordberg H.P."/>
            <person name="Cantor M.N."/>
            <person name="Hua S.X."/>
        </authorList>
    </citation>
    <scope>NUCLEOTIDE SEQUENCE [LARGE SCALE GENOMIC DNA]</scope>
    <source>
        <strain evidence="1 2">MAFF 305830</strain>
    </source>
</reference>
<protein>
    <submittedName>
        <fullName evidence="1">Uncharacterized protein</fullName>
    </submittedName>
</protein>
<dbReference type="AlphaFoldDB" id="A0A0C3A715"/>
<gene>
    <name evidence="1" type="ORF">M408DRAFT_307765</name>
</gene>